<dbReference type="EMBL" id="FOFY01000005">
    <property type="protein sequence ID" value="SEQ72144.1"/>
    <property type="molecule type" value="Genomic_DNA"/>
</dbReference>
<reference evidence="1 2" key="1">
    <citation type="submission" date="2016-10" db="EMBL/GenBank/DDBJ databases">
        <authorList>
            <person name="Varghese N."/>
            <person name="Submissions S."/>
        </authorList>
    </citation>
    <scope>NUCLEOTIDE SEQUENCE [LARGE SCALE GENOMIC DNA]</scope>
    <source>
        <strain evidence="2">DSM 19823 / KCTC 23066 / CCTCC M 208030 / D25</strain>
    </source>
</reference>
<accession>A0AAJ4W5I8</accession>
<protein>
    <submittedName>
        <fullName evidence="1">Uncharacterized protein</fullName>
    </submittedName>
</protein>
<dbReference type="Proteomes" id="UP000183496">
    <property type="component" value="Unassembled WGS sequence"/>
</dbReference>
<evidence type="ECO:0000313" key="2">
    <source>
        <dbReference type="Proteomes" id="UP000183496"/>
    </source>
</evidence>
<dbReference type="AlphaFoldDB" id="A0AAJ4W5I8"/>
<comment type="caution">
    <text evidence="1">The sequence shown here is derived from an EMBL/GenBank/DDBJ whole genome shotgun (WGS) entry which is preliminary data.</text>
</comment>
<sequence>MCSKPLYNLAFILIPSTIRGEYPDNGGAKSGFVEEYFFYSPGIFQSFHLEKNTVLDYESLDGHSQHSINRLTKWGTKEKEAMDFD</sequence>
<keyword evidence="2" id="KW-1185">Reference proteome</keyword>
<proteinExistence type="predicted"/>
<evidence type="ECO:0000313" key="1">
    <source>
        <dbReference type="EMBL" id="SEQ72144.1"/>
    </source>
</evidence>
<gene>
    <name evidence="1" type="ORF">SAMN04488089_105152</name>
</gene>
<organism evidence="1 2">
    <name type="scientific">Myroides profundi</name>
    <dbReference type="NCBI Taxonomy" id="480520"/>
    <lineage>
        <taxon>Bacteria</taxon>
        <taxon>Pseudomonadati</taxon>
        <taxon>Bacteroidota</taxon>
        <taxon>Flavobacteriia</taxon>
        <taxon>Flavobacteriales</taxon>
        <taxon>Flavobacteriaceae</taxon>
        <taxon>Myroides</taxon>
    </lineage>
</organism>
<name>A0AAJ4W5I8_MYRPR</name>
<dbReference type="RefSeq" id="WP_041893335.1">
    <property type="nucleotide sequence ID" value="NZ_CP010817.1"/>
</dbReference>